<dbReference type="HOGENOM" id="CLU_1537106_0_0_11"/>
<keyword evidence="2" id="KW-1133">Transmembrane helix</keyword>
<reference evidence="3 4" key="1">
    <citation type="journal article" date="2009" name="Stand. Genomic Sci.">
        <title>Complete genome sequence of Beutenbergia cavernae type strain (HKI 0122).</title>
        <authorList>
            <person name="Land M."/>
            <person name="Pukall R."/>
            <person name="Abt B."/>
            <person name="Goker M."/>
            <person name="Rohde M."/>
            <person name="Glavina Del Rio T."/>
            <person name="Tice H."/>
            <person name="Copeland A."/>
            <person name="Cheng J.F."/>
            <person name="Lucas S."/>
            <person name="Chen F."/>
            <person name="Nolan M."/>
            <person name="Bruce D."/>
            <person name="Goodwin L."/>
            <person name="Pitluck S."/>
            <person name="Ivanova N."/>
            <person name="Mavromatis K."/>
            <person name="Ovchinnikova G."/>
            <person name="Pati A."/>
            <person name="Chen A."/>
            <person name="Palaniappan K."/>
            <person name="Hauser L."/>
            <person name="Chang Y.J."/>
            <person name="Jefferies C.C."/>
            <person name="Saunders E."/>
            <person name="Brettin T."/>
            <person name="Detter J.C."/>
            <person name="Han C."/>
            <person name="Chain P."/>
            <person name="Bristow J."/>
            <person name="Eisen J.A."/>
            <person name="Markowitz V."/>
            <person name="Hugenholtz P."/>
            <person name="Kyrpides N.C."/>
            <person name="Klenk H.P."/>
            <person name="Lapidus A."/>
        </authorList>
    </citation>
    <scope>NUCLEOTIDE SEQUENCE [LARGE SCALE GENOMIC DNA]</scope>
    <source>
        <strain evidence="4">ATCC BAA-8 / DSM 12333 / NBRC 16432</strain>
    </source>
</reference>
<name>C5BY28_BEUC1</name>
<evidence type="ECO:0000313" key="4">
    <source>
        <dbReference type="Proteomes" id="UP000007962"/>
    </source>
</evidence>
<dbReference type="EMBL" id="CP001618">
    <property type="protein sequence ID" value="ACQ78922.1"/>
    <property type="molecule type" value="Genomic_DNA"/>
</dbReference>
<keyword evidence="2" id="KW-0812">Transmembrane</keyword>
<dbReference type="STRING" id="471853.Bcav_0660"/>
<dbReference type="RefSeq" id="WP_012725702.1">
    <property type="nucleotide sequence ID" value="NC_012669.1"/>
</dbReference>
<feature type="transmembrane region" description="Helical" evidence="2">
    <location>
        <begin position="78"/>
        <end position="103"/>
    </location>
</feature>
<protein>
    <submittedName>
        <fullName evidence="3">Uncharacterized protein</fullName>
    </submittedName>
</protein>
<organism evidence="3 4">
    <name type="scientific">Beutenbergia cavernae (strain ATCC BAA-8 / DSM 12333 / CCUG 43141 / JCM 11478 / NBRC 16432 / NCIMB 13614 / HKI 0122)</name>
    <dbReference type="NCBI Taxonomy" id="471853"/>
    <lineage>
        <taxon>Bacteria</taxon>
        <taxon>Bacillati</taxon>
        <taxon>Actinomycetota</taxon>
        <taxon>Actinomycetes</taxon>
        <taxon>Micrococcales</taxon>
        <taxon>Beutenbergiaceae</taxon>
        <taxon>Beutenbergia</taxon>
    </lineage>
</organism>
<feature type="compositionally biased region" description="Pro residues" evidence="1">
    <location>
        <begin position="1"/>
        <end position="17"/>
    </location>
</feature>
<gene>
    <name evidence="3" type="ordered locus">Bcav_0660</name>
</gene>
<dbReference type="Proteomes" id="UP000007962">
    <property type="component" value="Chromosome"/>
</dbReference>
<evidence type="ECO:0000256" key="1">
    <source>
        <dbReference type="SAM" id="MobiDB-lite"/>
    </source>
</evidence>
<accession>C5BY28</accession>
<proteinExistence type="predicted"/>
<feature type="transmembrane region" description="Helical" evidence="2">
    <location>
        <begin position="110"/>
        <end position="133"/>
    </location>
</feature>
<sequence length="174" mass="17784">MTSPMTPPPGPQPPPGHAVPQPLGYAPPARPASPPGYGRVYAAIGMLAIALSGTQIYADVVDGNVTSTYASMWELIGHGRGAAIAMLGLLVLFSVAAACLVAAFRDVRTVGLPITIAVLALLAALMLATKIGAGSPTPTFDDGGAMMVTTAWFTVAFAVVHTVHLLVRRPSAGR</sequence>
<evidence type="ECO:0000313" key="3">
    <source>
        <dbReference type="EMBL" id="ACQ78922.1"/>
    </source>
</evidence>
<dbReference type="eggNOG" id="ENOG50346TW">
    <property type="taxonomic scope" value="Bacteria"/>
</dbReference>
<dbReference type="KEGG" id="bcv:Bcav_0660"/>
<keyword evidence="4" id="KW-1185">Reference proteome</keyword>
<feature type="transmembrane region" description="Helical" evidence="2">
    <location>
        <begin position="145"/>
        <end position="167"/>
    </location>
</feature>
<evidence type="ECO:0000256" key="2">
    <source>
        <dbReference type="SAM" id="Phobius"/>
    </source>
</evidence>
<keyword evidence="2" id="KW-0472">Membrane</keyword>
<dbReference type="AlphaFoldDB" id="C5BY28"/>
<dbReference type="OrthoDB" id="5148787at2"/>
<feature type="region of interest" description="Disordered" evidence="1">
    <location>
        <begin position="1"/>
        <end position="25"/>
    </location>
</feature>